<sequence>MADPLSVSAGLLAVITAAIQSSKALYDTVRSFQNHRRAVVCLLDELAALNQVLQSLQSLVVSNASAFTSLKLPLERCSQACSDFEGLLIKCSKHSGGARTSFRDWARLKYMGNDVNGFTNMIAGYKSTICIALADANLHSTSVTLKVLNEYKDLVQSTTQDLEDHLKDIDAKLQSHASDAEQASETMQLDIQRIKNEKGNVEMCLQFCNEVLSHINEMHFPPIVGQGKATERSSPVLQARDFTRAETITLSGLRVCSDALSETIKHLHSERDSSSLENDTAVEDPGAGVQTLEGEFKSAKRLLEICNGAAGRASEKRVHVVEDMRVGHDGQQLFVSTLGDLFDIKGVSAGDRAIQFVGSVSDRTLQQYFTTQTQRH</sequence>
<feature type="domain" description="Azaphilone pigments biosynthesis cluster protein L N-terminal" evidence="2">
    <location>
        <begin position="2"/>
        <end position="209"/>
    </location>
</feature>
<dbReference type="VEuPathDB" id="FungiDB:PV08_07446"/>
<evidence type="ECO:0000259" key="2">
    <source>
        <dbReference type="Pfam" id="PF17111"/>
    </source>
</evidence>
<evidence type="ECO:0000313" key="4">
    <source>
        <dbReference type="Proteomes" id="UP000053328"/>
    </source>
</evidence>
<organism evidence="3 4">
    <name type="scientific">Exophiala spinifera</name>
    <dbReference type="NCBI Taxonomy" id="91928"/>
    <lineage>
        <taxon>Eukaryota</taxon>
        <taxon>Fungi</taxon>
        <taxon>Dikarya</taxon>
        <taxon>Ascomycota</taxon>
        <taxon>Pezizomycotina</taxon>
        <taxon>Eurotiomycetes</taxon>
        <taxon>Chaetothyriomycetidae</taxon>
        <taxon>Chaetothyriales</taxon>
        <taxon>Herpotrichiellaceae</taxon>
        <taxon>Exophiala</taxon>
    </lineage>
</organism>
<keyword evidence="1" id="KW-0175">Coiled coil</keyword>
<name>A0A0D1ZPC7_9EURO</name>
<proteinExistence type="predicted"/>
<dbReference type="GeneID" id="27334529"/>
<dbReference type="InterPro" id="IPR031348">
    <property type="entry name" value="PigL_N"/>
</dbReference>
<evidence type="ECO:0000256" key="1">
    <source>
        <dbReference type="SAM" id="Coils"/>
    </source>
</evidence>
<protein>
    <recommendedName>
        <fullName evidence="2">Azaphilone pigments biosynthesis cluster protein L N-terminal domain-containing protein</fullName>
    </recommendedName>
</protein>
<dbReference type="Proteomes" id="UP000053328">
    <property type="component" value="Unassembled WGS sequence"/>
</dbReference>
<dbReference type="EMBL" id="KN847496">
    <property type="protein sequence ID" value="KIW14662.1"/>
    <property type="molecule type" value="Genomic_DNA"/>
</dbReference>
<dbReference type="Pfam" id="PF17111">
    <property type="entry name" value="PigL_N"/>
    <property type="match status" value="1"/>
</dbReference>
<dbReference type="RefSeq" id="XP_016234878.1">
    <property type="nucleotide sequence ID" value="XM_016381776.1"/>
</dbReference>
<dbReference type="OrthoDB" id="5068804at2759"/>
<feature type="coiled-coil region" evidence="1">
    <location>
        <begin position="148"/>
        <end position="197"/>
    </location>
</feature>
<keyword evidence="4" id="KW-1185">Reference proteome</keyword>
<dbReference type="HOGENOM" id="CLU_032923_1_0_1"/>
<accession>A0A0D1ZPC7</accession>
<dbReference type="AlphaFoldDB" id="A0A0D1ZPC7"/>
<gene>
    <name evidence="3" type="ORF">PV08_07446</name>
</gene>
<evidence type="ECO:0000313" key="3">
    <source>
        <dbReference type="EMBL" id="KIW14662.1"/>
    </source>
</evidence>
<reference evidence="3 4" key="1">
    <citation type="submission" date="2015-01" db="EMBL/GenBank/DDBJ databases">
        <title>The Genome Sequence of Exophiala spinifera CBS89968.</title>
        <authorList>
            <consortium name="The Broad Institute Genomics Platform"/>
            <person name="Cuomo C."/>
            <person name="de Hoog S."/>
            <person name="Gorbushina A."/>
            <person name="Stielow B."/>
            <person name="Teixiera M."/>
            <person name="Abouelleil A."/>
            <person name="Chapman S.B."/>
            <person name="Priest M."/>
            <person name="Young S.K."/>
            <person name="Wortman J."/>
            <person name="Nusbaum C."/>
            <person name="Birren B."/>
        </authorList>
    </citation>
    <scope>NUCLEOTIDE SEQUENCE [LARGE SCALE GENOMIC DNA]</scope>
    <source>
        <strain evidence="3 4">CBS 89968</strain>
    </source>
</reference>